<proteinExistence type="predicted"/>
<dbReference type="InterPro" id="IPR006379">
    <property type="entry name" value="HAD-SF_hydro_IIB"/>
</dbReference>
<dbReference type="EMBL" id="NFLS01000033">
    <property type="protein sequence ID" value="OUQ55040.1"/>
    <property type="molecule type" value="Genomic_DNA"/>
</dbReference>
<dbReference type="PANTHER" id="PTHR10000:SF53">
    <property type="entry name" value="5-AMINO-6-(5-PHOSPHO-D-RIBITYLAMINO)URACIL PHOSPHATASE YBJI-RELATED"/>
    <property type="match status" value="1"/>
</dbReference>
<dbReference type="PANTHER" id="PTHR10000">
    <property type="entry name" value="PHOSPHOSERINE PHOSPHATASE"/>
    <property type="match status" value="1"/>
</dbReference>
<dbReference type="NCBIfam" id="TIGR00099">
    <property type="entry name" value="Cof-subfamily"/>
    <property type="match status" value="1"/>
</dbReference>
<organism evidence="2 3">
    <name type="scientific">Lactobacillus gallinarum</name>
    <dbReference type="NCBI Taxonomy" id="52242"/>
    <lineage>
        <taxon>Bacteria</taxon>
        <taxon>Bacillati</taxon>
        <taxon>Bacillota</taxon>
        <taxon>Bacilli</taxon>
        <taxon>Lactobacillales</taxon>
        <taxon>Lactobacillaceae</taxon>
        <taxon>Lactobacillus</taxon>
    </lineage>
</organism>
<dbReference type="NCBIfam" id="TIGR01484">
    <property type="entry name" value="HAD-SF-IIB"/>
    <property type="match status" value="1"/>
</dbReference>
<dbReference type="GO" id="GO:0000287">
    <property type="term" value="F:magnesium ion binding"/>
    <property type="evidence" value="ECO:0007669"/>
    <property type="project" value="TreeGrafter"/>
</dbReference>
<dbReference type="RefSeq" id="WP_087176801.1">
    <property type="nucleotide sequence ID" value="NZ_CAMMNB010000052.1"/>
</dbReference>
<dbReference type="Proteomes" id="UP000195859">
    <property type="component" value="Unassembled WGS sequence"/>
</dbReference>
<dbReference type="Gene3D" id="3.30.1240.10">
    <property type="match status" value="1"/>
</dbReference>
<dbReference type="Pfam" id="PF08282">
    <property type="entry name" value="Hydrolase_3"/>
    <property type="match status" value="1"/>
</dbReference>
<dbReference type="SUPFAM" id="SSF56784">
    <property type="entry name" value="HAD-like"/>
    <property type="match status" value="1"/>
</dbReference>
<dbReference type="AlphaFoldDB" id="A0A1Y4UB17"/>
<dbReference type="InterPro" id="IPR023214">
    <property type="entry name" value="HAD_sf"/>
</dbReference>
<evidence type="ECO:0000313" key="4">
    <source>
        <dbReference type="Proteomes" id="UP000196293"/>
    </source>
</evidence>
<dbReference type="SFLD" id="SFLDS00003">
    <property type="entry name" value="Haloacid_Dehalogenase"/>
    <property type="match status" value="1"/>
</dbReference>
<reference evidence="3 4" key="1">
    <citation type="submission" date="2017-04" db="EMBL/GenBank/DDBJ databases">
        <title>Function of individual gut microbiota members based on whole genome sequencing of pure cultures obtained from chicken caecum.</title>
        <authorList>
            <person name="Medvecky M."/>
            <person name="Cejkova D."/>
            <person name="Polansky O."/>
            <person name="Karasova D."/>
            <person name="Kubasova T."/>
            <person name="Cizek A."/>
            <person name="Rychlik I."/>
        </authorList>
    </citation>
    <scope>NUCLEOTIDE SEQUENCE [LARGE SCALE GENOMIC DNA]</scope>
    <source>
        <strain evidence="3">An101</strain>
        <strain evidence="4">An115</strain>
    </source>
</reference>
<comment type="caution">
    <text evidence="2">The sequence shown here is derived from an EMBL/GenBank/DDBJ whole genome shotgun (WGS) entry which is preliminary data.</text>
</comment>
<dbReference type="GO" id="GO:0016791">
    <property type="term" value="F:phosphatase activity"/>
    <property type="evidence" value="ECO:0007669"/>
    <property type="project" value="UniProtKB-ARBA"/>
</dbReference>
<evidence type="ECO:0000313" key="1">
    <source>
        <dbReference type="EMBL" id="OUQ55040.1"/>
    </source>
</evidence>
<dbReference type="CDD" id="cd07518">
    <property type="entry name" value="HAD_YbiV-Like"/>
    <property type="match status" value="1"/>
</dbReference>
<keyword evidence="2" id="KW-0378">Hydrolase</keyword>
<reference evidence="2" key="2">
    <citation type="journal article" date="2018" name="BMC Genomics">
        <title>Whole genome sequencing and function prediction of 133 gut anaerobes isolated from chicken caecum in pure cultures.</title>
        <authorList>
            <person name="Medvecky M."/>
            <person name="Cejkova D."/>
            <person name="Polansky O."/>
            <person name="Karasova D."/>
            <person name="Kubasova T."/>
            <person name="Cizek A."/>
            <person name="Rychlik I."/>
        </authorList>
    </citation>
    <scope>NUCLEOTIDE SEQUENCE</scope>
    <source>
        <strain evidence="2">An101</strain>
        <strain evidence="1">An115</strain>
    </source>
</reference>
<keyword evidence="4" id="KW-1185">Reference proteome</keyword>
<gene>
    <name evidence="2" type="ORF">B5E44_07740</name>
    <name evidence="1" type="ORF">B5E59_09095</name>
</gene>
<sequence length="273" mass="30766">MTTIPFKAVAVDMDGTFLTEKKTFDHELFGKILKKLQANNIPFISATGNQLIRSHEYFEEFTTGIDYVSENGAILEADGKVFKRTAIDYDIAQKLLKFIQTEYPEAIIMVSAQHHCYILKSMDQADKDDIRIYYRKVMEIDQFTDIDPSDAILKVCLTDDDELATVIQNRFNEKYGDYIRGTSSGNMTIDLVHKGINKAKGVADMLKHYGIVQKDLIAFGDGENDIGMLEACGYSYAMKNANEKTKAVAKYEAPSNDDNGVLKVLAKYLEIEC</sequence>
<dbReference type="Proteomes" id="UP000196293">
    <property type="component" value="Unassembled WGS sequence"/>
</dbReference>
<dbReference type="EMBL" id="NFLZ01000021">
    <property type="protein sequence ID" value="OUQ75183.1"/>
    <property type="molecule type" value="Genomic_DNA"/>
</dbReference>
<dbReference type="Gene3D" id="3.40.50.1000">
    <property type="entry name" value="HAD superfamily/HAD-like"/>
    <property type="match status" value="1"/>
</dbReference>
<dbReference type="GO" id="GO:0005829">
    <property type="term" value="C:cytosol"/>
    <property type="evidence" value="ECO:0007669"/>
    <property type="project" value="TreeGrafter"/>
</dbReference>
<dbReference type="SFLD" id="SFLDG01140">
    <property type="entry name" value="C2.B:_Phosphomannomutase_and_P"/>
    <property type="match status" value="1"/>
</dbReference>
<evidence type="ECO:0000313" key="2">
    <source>
        <dbReference type="EMBL" id="OUQ75183.1"/>
    </source>
</evidence>
<dbReference type="InterPro" id="IPR036412">
    <property type="entry name" value="HAD-like_sf"/>
</dbReference>
<dbReference type="InterPro" id="IPR000150">
    <property type="entry name" value="Cof"/>
</dbReference>
<name>A0A1Y4UB17_9LACO</name>
<protein>
    <submittedName>
        <fullName evidence="2">Hydrolase</fullName>
    </submittedName>
</protein>
<accession>A0A1Y4UB17</accession>
<evidence type="ECO:0000313" key="3">
    <source>
        <dbReference type="Proteomes" id="UP000195859"/>
    </source>
</evidence>